<dbReference type="InterPro" id="IPR023430">
    <property type="entry name" value="Pept_HybD-like_dom_sf"/>
</dbReference>
<dbReference type="EMBL" id="JAGQHS010000127">
    <property type="protein sequence ID" value="MCA9757900.1"/>
    <property type="molecule type" value="Genomic_DNA"/>
</dbReference>
<accession>A0A956NEG9</accession>
<dbReference type="Pfam" id="PF01750">
    <property type="entry name" value="HycI"/>
    <property type="match status" value="1"/>
</dbReference>
<dbReference type="PRINTS" id="PR00446">
    <property type="entry name" value="HYDRGNUPTAKE"/>
</dbReference>
<dbReference type="NCBIfam" id="TIGR00072">
    <property type="entry name" value="hydrog_prot"/>
    <property type="match status" value="1"/>
</dbReference>
<dbReference type="AlphaFoldDB" id="A0A956NEG9"/>
<reference evidence="5" key="1">
    <citation type="submission" date="2020-04" db="EMBL/GenBank/DDBJ databases">
        <authorList>
            <person name="Zhang T."/>
        </authorList>
    </citation>
    <scope>NUCLEOTIDE SEQUENCE</scope>
    <source>
        <strain evidence="5">HKST-UBA02</strain>
    </source>
</reference>
<keyword evidence="4" id="KW-0378">Hydrolase</keyword>
<evidence type="ECO:0000313" key="6">
    <source>
        <dbReference type="Proteomes" id="UP000739538"/>
    </source>
</evidence>
<dbReference type="GO" id="GO:0004190">
    <property type="term" value="F:aspartic-type endopeptidase activity"/>
    <property type="evidence" value="ECO:0007669"/>
    <property type="project" value="UniProtKB-KW"/>
</dbReference>
<dbReference type="Gene3D" id="3.40.50.1450">
    <property type="entry name" value="HybD-like"/>
    <property type="match status" value="1"/>
</dbReference>
<dbReference type="PANTHER" id="PTHR30302:SF1">
    <property type="entry name" value="HYDROGENASE 2 MATURATION PROTEASE"/>
    <property type="match status" value="1"/>
</dbReference>
<reference evidence="5" key="2">
    <citation type="journal article" date="2021" name="Microbiome">
        <title>Successional dynamics and alternative stable states in a saline activated sludge microbial community over 9 years.</title>
        <authorList>
            <person name="Wang Y."/>
            <person name="Ye J."/>
            <person name="Ju F."/>
            <person name="Liu L."/>
            <person name="Boyd J.A."/>
            <person name="Deng Y."/>
            <person name="Parks D.H."/>
            <person name="Jiang X."/>
            <person name="Yin X."/>
            <person name="Woodcroft B.J."/>
            <person name="Tyson G.W."/>
            <person name="Hugenholtz P."/>
            <person name="Polz M.F."/>
            <person name="Zhang T."/>
        </authorList>
    </citation>
    <scope>NUCLEOTIDE SEQUENCE</scope>
    <source>
        <strain evidence="5">HKST-UBA02</strain>
    </source>
</reference>
<dbReference type="GO" id="GO:0008047">
    <property type="term" value="F:enzyme activator activity"/>
    <property type="evidence" value="ECO:0007669"/>
    <property type="project" value="InterPro"/>
</dbReference>
<comment type="caution">
    <text evidence="5">The sequence shown here is derived from an EMBL/GenBank/DDBJ whole genome shotgun (WGS) entry which is preliminary data.</text>
</comment>
<comment type="similarity">
    <text evidence="1">Belongs to the peptidase A31 family.</text>
</comment>
<dbReference type="GO" id="GO:0016485">
    <property type="term" value="P:protein processing"/>
    <property type="evidence" value="ECO:0007669"/>
    <property type="project" value="TreeGrafter"/>
</dbReference>
<keyword evidence="3" id="KW-0064">Aspartyl protease</keyword>
<name>A0A956NEG9_UNCEI</name>
<protein>
    <submittedName>
        <fullName evidence="5">Hydrogenase maturation protease</fullName>
    </submittedName>
</protein>
<evidence type="ECO:0000313" key="5">
    <source>
        <dbReference type="EMBL" id="MCA9757900.1"/>
    </source>
</evidence>
<evidence type="ECO:0000256" key="3">
    <source>
        <dbReference type="ARBA" id="ARBA00022750"/>
    </source>
</evidence>
<dbReference type="Proteomes" id="UP000739538">
    <property type="component" value="Unassembled WGS sequence"/>
</dbReference>
<dbReference type="PANTHER" id="PTHR30302">
    <property type="entry name" value="HYDROGENASE 1 MATURATION PROTEASE"/>
    <property type="match status" value="1"/>
</dbReference>
<proteinExistence type="inferred from homology"/>
<evidence type="ECO:0000256" key="4">
    <source>
        <dbReference type="ARBA" id="ARBA00022801"/>
    </source>
</evidence>
<evidence type="ECO:0000256" key="1">
    <source>
        <dbReference type="ARBA" id="ARBA00006814"/>
    </source>
</evidence>
<gene>
    <name evidence="5" type="ORF">KDA27_19065</name>
</gene>
<organism evidence="5 6">
    <name type="scientific">Eiseniibacteriota bacterium</name>
    <dbReference type="NCBI Taxonomy" id="2212470"/>
    <lineage>
        <taxon>Bacteria</taxon>
        <taxon>Candidatus Eiseniibacteriota</taxon>
    </lineage>
</organism>
<keyword evidence="2 5" id="KW-0645">Protease</keyword>
<evidence type="ECO:0000256" key="2">
    <source>
        <dbReference type="ARBA" id="ARBA00022670"/>
    </source>
</evidence>
<sequence>MEGNVAILGLGNVLMGDDAAGPYAIEYLCSQFDLPDTVAIEDLGTPGLDILPHIAGRERIILLDTVRSDGPAGEIRLYRKDQILAHAPSARIGPHDPGVKETLLSLEFAGKGPADVLLVGVIPERTDSTIGLSGPVRASIPLMIQHVVDELETLGYHIARRTDAREPSPWWEREA</sequence>
<dbReference type="SUPFAM" id="SSF53163">
    <property type="entry name" value="HybD-like"/>
    <property type="match status" value="1"/>
</dbReference>
<dbReference type="InterPro" id="IPR000671">
    <property type="entry name" value="Peptidase_A31"/>
</dbReference>